<dbReference type="PANTHER" id="PTHR31272:SF4">
    <property type="entry name" value="CYTOCHROME C-TYPE BIOGENESIS PROTEIN HI_1454-RELATED"/>
    <property type="match status" value="1"/>
</dbReference>
<sequence>MLVGVVFAAGWTPCVGPILASILLYASTADSLLSGITLLGAYSVGFAIPFLLIS</sequence>
<comment type="caution">
    <text evidence="2">The sequence shown here is derived from an EMBL/GenBank/DDBJ whole genome shotgun (WGS) entry which is preliminary data.</text>
</comment>
<dbReference type="InterPro" id="IPR051790">
    <property type="entry name" value="Cytochrome_c-biogenesis_DsbD"/>
</dbReference>
<protein>
    <submittedName>
        <fullName evidence="2">Uncharacterized protein</fullName>
    </submittedName>
</protein>
<keyword evidence="1" id="KW-0472">Membrane</keyword>
<feature type="transmembrane region" description="Helical" evidence="1">
    <location>
        <begin position="36"/>
        <end position="53"/>
    </location>
</feature>
<dbReference type="PANTHER" id="PTHR31272">
    <property type="entry name" value="CYTOCHROME C-TYPE BIOGENESIS PROTEIN HI_1454-RELATED"/>
    <property type="match status" value="1"/>
</dbReference>
<proteinExistence type="predicted"/>
<keyword evidence="1" id="KW-0812">Transmembrane</keyword>
<accession>X1QSC8</accession>
<gene>
    <name evidence="2" type="ORF">S06H3_53036</name>
</gene>
<evidence type="ECO:0000256" key="1">
    <source>
        <dbReference type="SAM" id="Phobius"/>
    </source>
</evidence>
<keyword evidence="1" id="KW-1133">Transmembrane helix</keyword>
<dbReference type="EMBL" id="BARV01033778">
    <property type="protein sequence ID" value="GAI53835.1"/>
    <property type="molecule type" value="Genomic_DNA"/>
</dbReference>
<name>X1QSC8_9ZZZZ</name>
<reference evidence="2" key="1">
    <citation type="journal article" date="2014" name="Front. Microbiol.">
        <title>High frequency of phylogenetically diverse reductive dehalogenase-homologous genes in deep subseafloor sedimentary metagenomes.</title>
        <authorList>
            <person name="Kawai M."/>
            <person name="Futagami T."/>
            <person name="Toyoda A."/>
            <person name="Takaki Y."/>
            <person name="Nishi S."/>
            <person name="Hori S."/>
            <person name="Arai W."/>
            <person name="Tsubouchi T."/>
            <person name="Morono Y."/>
            <person name="Uchiyama I."/>
            <person name="Ito T."/>
            <person name="Fujiyama A."/>
            <person name="Inagaki F."/>
            <person name="Takami H."/>
        </authorList>
    </citation>
    <scope>NUCLEOTIDE SEQUENCE</scope>
    <source>
        <strain evidence="2">Expedition CK06-06</strain>
    </source>
</reference>
<evidence type="ECO:0000313" key="2">
    <source>
        <dbReference type="EMBL" id="GAI53835.1"/>
    </source>
</evidence>
<organism evidence="2">
    <name type="scientific">marine sediment metagenome</name>
    <dbReference type="NCBI Taxonomy" id="412755"/>
    <lineage>
        <taxon>unclassified sequences</taxon>
        <taxon>metagenomes</taxon>
        <taxon>ecological metagenomes</taxon>
    </lineage>
</organism>
<dbReference type="AlphaFoldDB" id="X1QSC8"/>
<feature type="non-terminal residue" evidence="2">
    <location>
        <position position="54"/>
    </location>
</feature>